<dbReference type="Pfam" id="PF13947">
    <property type="entry name" value="GUB_WAK_bind"/>
    <property type="match status" value="1"/>
</dbReference>
<evidence type="ECO:0000259" key="3">
    <source>
        <dbReference type="Pfam" id="PF13947"/>
    </source>
</evidence>
<evidence type="ECO:0000313" key="5">
    <source>
        <dbReference type="Proteomes" id="UP000095767"/>
    </source>
</evidence>
<dbReference type="Proteomes" id="UP000095767">
    <property type="component" value="Unassembled WGS sequence"/>
</dbReference>
<dbReference type="AlphaFoldDB" id="A0A1E5V2K8"/>
<dbReference type="SUPFAM" id="SSF56112">
    <property type="entry name" value="Protein kinase-like (PK-like)"/>
    <property type="match status" value="1"/>
</dbReference>
<sequence>LIACSVVVPAPNPAVITCSVLVAAVPVTAEPPVRLPGCRTRCGNVTVPYPFGIRAGCASPGFNLTCDTTHHPPKLLLGYDGATGRLQVSGISLYNFNVHVISTVHVHSSLTSVNTTNVILSQDYTRWGFLRGDGPLVLSYSRNKFYTIGCNVLATLHWSTTEPITGCSSFCSLSIQRNGNYFRGHQANRGCNRCHGNGCCKADILSFPPSYDVGVWLRKLDGDLFGDVVGPPTQNLVLIAESHWMKQAWCRMIGGKKQQLPVATNAASAQRALPPDLPMIPVVLEWAMDSTQASTEKTTRCPTDGASSACKSNHSSCHEVHSPFHRGYACRCKQRYHGNPYLTDGCQDINGCADPESYGCHGECINMPGNSSADAAMVHSVDQEGVRTSVQGTLGYLDPMYHITGHLTEKSNVYSFVVLLIELLTRKKPISYRSSQGVGLVNHFVGLLSQGNLDEILDRQVAKEGDGEVVDIALLAQMCVKFNGEE</sequence>
<feature type="domain" description="Wall-associated receptor kinase galacturonan-binding" evidence="3">
    <location>
        <begin position="38"/>
        <end position="100"/>
    </location>
</feature>
<evidence type="ECO:0000313" key="4">
    <source>
        <dbReference type="EMBL" id="OEL19245.1"/>
    </source>
</evidence>
<keyword evidence="5" id="KW-1185">Reference proteome</keyword>
<gene>
    <name evidence="4" type="ORF">BAE44_0019736</name>
</gene>
<protein>
    <recommendedName>
        <fullName evidence="3">Wall-associated receptor kinase galacturonan-binding domain-containing protein</fullName>
    </recommendedName>
</protein>
<keyword evidence="2" id="KW-0732">Signal</keyword>
<dbReference type="GO" id="GO:0016020">
    <property type="term" value="C:membrane"/>
    <property type="evidence" value="ECO:0007669"/>
    <property type="project" value="UniProtKB-SubCell"/>
</dbReference>
<dbReference type="PANTHER" id="PTHR33491">
    <property type="entry name" value="OSJNBA0016N04.9 PROTEIN"/>
    <property type="match status" value="1"/>
</dbReference>
<reference evidence="4 5" key="1">
    <citation type="submission" date="2016-09" db="EMBL/GenBank/DDBJ databases">
        <title>The draft genome of Dichanthelium oligosanthes: A C3 panicoid grass species.</title>
        <authorList>
            <person name="Studer A.J."/>
            <person name="Schnable J.C."/>
            <person name="Brutnell T.P."/>
        </authorList>
    </citation>
    <scope>NUCLEOTIDE SEQUENCE [LARGE SCALE GENOMIC DNA]</scope>
    <source>
        <strain evidence="5">cv. Kellogg 1175</strain>
        <tissue evidence="4">Leaf</tissue>
    </source>
</reference>
<dbReference type="Gene3D" id="1.10.510.10">
    <property type="entry name" value="Transferase(Phosphotransferase) domain 1"/>
    <property type="match status" value="1"/>
</dbReference>
<accession>A0A1E5V2K8</accession>
<dbReference type="EMBL" id="LWDX02054207">
    <property type="protein sequence ID" value="OEL19245.1"/>
    <property type="molecule type" value="Genomic_DNA"/>
</dbReference>
<dbReference type="InterPro" id="IPR025287">
    <property type="entry name" value="WAK_GUB"/>
</dbReference>
<dbReference type="OrthoDB" id="4062651at2759"/>
<dbReference type="Gene3D" id="2.10.25.10">
    <property type="entry name" value="Laminin"/>
    <property type="match status" value="1"/>
</dbReference>
<dbReference type="STRING" id="888268.A0A1E5V2K8"/>
<name>A0A1E5V2K8_9POAL</name>
<evidence type="ECO:0000256" key="1">
    <source>
        <dbReference type="ARBA" id="ARBA00004167"/>
    </source>
</evidence>
<organism evidence="4 5">
    <name type="scientific">Dichanthelium oligosanthes</name>
    <dbReference type="NCBI Taxonomy" id="888268"/>
    <lineage>
        <taxon>Eukaryota</taxon>
        <taxon>Viridiplantae</taxon>
        <taxon>Streptophyta</taxon>
        <taxon>Embryophyta</taxon>
        <taxon>Tracheophyta</taxon>
        <taxon>Spermatophyta</taxon>
        <taxon>Magnoliopsida</taxon>
        <taxon>Liliopsida</taxon>
        <taxon>Poales</taxon>
        <taxon>Poaceae</taxon>
        <taxon>PACMAD clade</taxon>
        <taxon>Panicoideae</taxon>
        <taxon>Panicodae</taxon>
        <taxon>Paniceae</taxon>
        <taxon>Dichantheliinae</taxon>
        <taxon>Dichanthelium</taxon>
    </lineage>
</organism>
<feature type="non-terminal residue" evidence="4">
    <location>
        <position position="1"/>
    </location>
</feature>
<comment type="caution">
    <text evidence="4">The sequence shown here is derived from an EMBL/GenBank/DDBJ whole genome shotgun (WGS) entry which is preliminary data.</text>
</comment>
<dbReference type="GO" id="GO:0030247">
    <property type="term" value="F:polysaccharide binding"/>
    <property type="evidence" value="ECO:0007669"/>
    <property type="project" value="InterPro"/>
</dbReference>
<comment type="subcellular location">
    <subcellularLocation>
        <location evidence="1">Membrane</location>
        <topology evidence="1">Single-pass membrane protein</topology>
    </subcellularLocation>
</comment>
<proteinExistence type="predicted"/>
<evidence type="ECO:0000256" key="2">
    <source>
        <dbReference type="ARBA" id="ARBA00022729"/>
    </source>
</evidence>
<dbReference type="InterPro" id="IPR011009">
    <property type="entry name" value="Kinase-like_dom_sf"/>
</dbReference>